<sequence>MAARGARAPRGTGGPHTAAERRVGGRGAGRVETGVTRAIRAAREGAAADPRLAGLESLARTLAAGVDIAADQPYALAQLSPRLLDVLETLMLIPRTTHSDALTQLLADIATPTVPDDEE</sequence>
<proteinExistence type="predicted"/>
<comment type="caution">
    <text evidence="2">The sequence shown here is derived from an EMBL/GenBank/DDBJ whole genome shotgun (WGS) entry which is preliminary data.</text>
</comment>
<feature type="compositionally biased region" description="Low complexity" evidence="1">
    <location>
        <begin position="1"/>
        <end position="10"/>
    </location>
</feature>
<accession>A0ABP5JKQ0</accession>
<dbReference type="Proteomes" id="UP001500443">
    <property type="component" value="Unassembled WGS sequence"/>
</dbReference>
<reference evidence="3" key="1">
    <citation type="journal article" date="2019" name="Int. J. Syst. Evol. Microbiol.">
        <title>The Global Catalogue of Microorganisms (GCM) 10K type strain sequencing project: providing services to taxonomists for standard genome sequencing and annotation.</title>
        <authorList>
            <consortium name="The Broad Institute Genomics Platform"/>
            <consortium name="The Broad Institute Genome Sequencing Center for Infectious Disease"/>
            <person name="Wu L."/>
            <person name="Ma J."/>
        </authorList>
    </citation>
    <scope>NUCLEOTIDE SEQUENCE [LARGE SCALE GENOMIC DNA]</scope>
    <source>
        <strain evidence="3">JCM 15481</strain>
    </source>
</reference>
<evidence type="ECO:0000313" key="3">
    <source>
        <dbReference type="Proteomes" id="UP001500443"/>
    </source>
</evidence>
<feature type="region of interest" description="Disordered" evidence="1">
    <location>
        <begin position="1"/>
        <end position="31"/>
    </location>
</feature>
<evidence type="ECO:0000313" key="2">
    <source>
        <dbReference type="EMBL" id="GAA2118570.1"/>
    </source>
</evidence>
<name>A0ABP5JKQ0_9ACTN</name>
<evidence type="ECO:0000256" key="1">
    <source>
        <dbReference type="SAM" id="MobiDB-lite"/>
    </source>
</evidence>
<protein>
    <submittedName>
        <fullName evidence="2">Uncharacterized protein</fullName>
    </submittedName>
</protein>
<dbReference type="EMBL" id="BAAAPF010000042">
    <property type="protein sequence ID" value="GAA2118570.1"/>
    <property type="molecule type" value="Genomic_DNA"/>
</dbReference>
<organism evidence="2 3">
    <name type="scientific">Streptomyces synnematoformans</name>
    <dbReference type="NCBI Taxonomy" id="415721"/>
    <lineage>
        <taxon>Bacteria</taxon>
        <taxon>Bacillati</taxon>
        <taxon>Actinomycetota</taxon>
        <taxon>Actinomycetes</taxon>
        <taxon>Kitasatosporales</taxon>
        <taxon>Streptomycetaceae</taxon>
        <taxon>Streptomyces</taxon>
    </lineage>
</organism>
<gene>
    <name evidence="2" type="ORF">GCM10009802_20260</name>
</gene>
<keyword evidence="3" id="KW-1185">Reference proteome</keyword>